<evidence type="ECO:0000313" key="2">
    <source>
        <dbReference type="EMBL" id="KGO98983.1"/>
    </source>
</evidence>
<evidence type="ECO:0008006" key="4">
    <source>
        <dbReference type="Google" id="ProtNLM"/>
    </source>
</evidence>
<keyword evidence="3" id="KW-1185">Reference proteome</keyword>
<reference evidence="2 3" key="1">
    <citation type="submission" date="2013-08" db="EMBL/GenBank/DDBJ databases">
        <title>Genomic analysis of Lysobacter defluvii.</title>
        <authorList>
            <person name="Wang Q."/>
            <person name="Wang G."/>
        </authorList>
    </citation>
    <scope>NUCLEOTIDE SEQUENCE [LARGE SCALE GENOMIC DNA]</scope>
    <source>
        <strain evidence="2 3">IMMIB APB-9</strain>
    </source>
</reference>
<organism evidence="2 3">
    <name type="scientific">Lysobacter defluvii IMMIB APB-9 = DSM 18482</name>
    <dbReference type="NCBI Taxonomy" id="1385515"/>
    <lineage>
        <taxon>Bacteria</taxon>
        <taxon>Pseudomonadati</taxon>
        <taxon>Pseudomonadota</taxon>
        <taxon>Gammaproteobacteria</taxon>
        <taxon>Lysobacterales</taxon>
        <taxon>Lysobacteraceae</taxon>
        <taxon>Novilysobacter</taxon>
    </lineage>
</organism>
<accession>A0A0A0M7P9</accession>
<dbReference type="eggNOG" id="ENOG5030SZG">
    <property type="taxonomic scope" value="Bacteria"/>
</dbReference>
<name>A0A0A0M7P9_9GAMM</name>
<dbReference type="EMBL" id="AVBH01000037">
    <property type="protein sequence ID" value="KGO98983.1"/>
    <property type="molecule type" value="Genomic_DNA"/>
</dbReference>
<protein>
    <recommendedName>
        <fullName evidence="4">Lipoprotein</fullName>
    </recommendedName>
</protein>
<dbReference type="RefSeq" id="WP_052347290.1">
    <property type="nucleotide sequence ID" value="NZ_AUHT01000007.1"/>
</dbReference>
<dbReference type="Proteomes" id="UP000030003">
    <property type="component" value="Unassembled WGS sequence"/>
</dbReference>
<evidence type="ECO:0000313" key="3">
    <source>
        <dbReference type="Proteomes" id="UP000030003"/>
    </source>
</evidence>
<feature type="chain" id="PRO_5001966742" description="Lipoprotein" evidence="1">
    <location>
        <begin position="24"/>
        <end position="297"/>
    </location>
</feature>
<proteinExistence type="predicted"/>
<dbReference type="STRING" id="1385515.GCA_000423325_01543"/>
<gene>
    <name evidence="2" type="ORF">N791_12580</name>
</gene>
<dbReference type="OrthoDB" id="6194714at2"/>
<sequence>MSLVPVRRAAPWLFAAAATVLLASCGRGGGAPTAEPVPGTPVEAVARLIGDLRANDPAAYARHAVPPALHRQAAEAWARGESNWPLNALPLDEHLPTLISTLAAPQAEKTLLASYNQQFAGAHRELRSAAAALGLFATQYVASAEEYSVEQRSHYTQLVSALAEWGRSAPLGDPTLARQAIPQLVGAARTTGLAAPGALQRTGMEHSLERLGPFLARFKQVLLPYGLDLDATLDSMRVELVEQTGDRARVRVEYELAGRTVSGVMVMERREGQWYPTRALERLEARPGTAAAPAHPA</sequence>
<evidence type="ECO:0000256" key="1">
    <source>
        <dbReference type="SAM" id="SignalP"/>
    </source>
</evidence>
<keyword evidence="1" id="KW-0732">Signal</keyword>
<dbReference type="AlphaFoldDB" id="A0A0A0M7P9"/>
<dbReference type="PROSITE" id="PS51257">
    <property type="entry name" value="PROKAR_LIPOPROTEIN"/>
    <property type="match status" value="1"/>
</dbReference>
<comment type="caution">
    <text evidence="2">The sequence shown here is derived from an EMBL/GenBank/DDBJ whole genome shotgun (WGS) entry which is preliminary data.</text>
</comment>
<feature type="signal peptide" evidence="1">
    <location>
        <begin position="1"/>
        <end position="23"/>
    </location>
</feature>